<protein>
    <recommendedName>
        <fullName evidence="7">DNA 3'-5' helicase</fullName>
        <ecNumber evidence="7">5.6.2.4</ecNumber>
    </recommendedName>
    <alternativeName>
        <fullName evidence="8">DNA 3'-5' helicase II</fullName>
    </alternativeName>
</protein>
<dbReference type="PANTHER" id="PTHR11070">
    <property type="entry name" value="UVRD / RECB / PCRA DNA HELICASE FAMILY MEMBER"/>
    <property type="match status" value="1"/>
</dbReference>
<reference evidence="12 13" key="1">
    <citation type="submission" date="2019-02" db="EMBL/GenBank/DDBJ databases">
        <title>Pedobacter sp. RP-3-8 sp. nov., isolated from Arctic soil.</title>
        <authorList>
            <person name="Dahal R.H."/>
        </authorList>
    </citation>
    <scope>NUCLEOTIDE SEQUENCE [LARGE SCALE GENOMIC DNA]</scope>
    <source>
        <strain evidence="12 13">RP-3-8</strain>
    </source>
</reference>
<comment type="catalytic activity">
    <reaction evidence="6">
        <text>Couples ATP hydrolysis with the unwinding of duplex DNA by translocating in the 3'-5' direction.</text>
        <dbReference type="EC" id="5.6.2.4"/>
    </reaction>
</comment>
<dbReference type="AlphaFoldDB" id="A0A4R0NFA5"/>
<dbReference type="GO" id="GO:0005829">
    <property type="term" value="C:cytosol"/>
    <property type="evidence" value="ECO:0007669"/>
    <property type="project" value="TreeGrafter"/>
</dbReference>
<evidence type="ECO:0000256" key="6">
    <source>
        <dbReference type="ARBA" id="ARBA00034617"/>
    </source>
</evidence>
<evidence type="ECO:0000256" key="2">
    <source>
        <dbReference type="ARBA" id="ARBA00022801"/>
    </source>
</evidence>
<dbReference type="GO" id="GO:0005524">
    <property type="term" value="F:ATP binding"/>
    <property type="evidence" value="ECO:0007669"/>
    <property type="project" value="UniProtKB-KW"/>
</dbReference>
<comment type="caution">
    <text evidence="12">The sequence shown here is derived from an EMBL/GenBank/DDBJ whole genome shotgun (WGS) entry which is preliminary data.</text>
</comment>
<dbReference type="GO" id="GO:0016887">
    <property type="term" value="F:ATP hydrolysis activity"/>
    <property type="evidence" value="ECO:0007669"/>
    <property type="project" value="RHEA"/>
</dbReference>
<evidence type="ECO:0000259" key="11">
    <source>
        <dbReference type="Pfam" id="PF13361"/>
    </source>
</evidence>
<keyword evidence="2" id="KW-0378">Hydrolase</keyword>
<dbReference type="GO" id="GO:0000725">
    <property type="term" value="P:recombinational repair"/>
    <property type="evidence" value="ECO:0007669"/>
    <property type="project" value="TreeGrafter"/>
</dbReference>
<evidence type="ECO:0000256" key="8">
    <source>
        <dbReference type="ARBA" id="ARBA00034923"/>
    </source>
</evidence>
<accession>A0A4R0NFA5</accession>
<dbReference type="InterPro" id="IPR027417">
    <property type="entry name" value="P-loop_NTPase"/>
</dbReference>
<name>A0A4R0NFA5_9SPHI</name>
<dbReference type="EC" id="5.6.2.4" evidence="7"/>
<dbReference type="SUPFAM" id="SSF52540">
    <property type="entry name" value="P-loop containing nucleoside triphosphate hydrolases"/>
    <property type="match status" value="1"/>
</dbReference>
<sequence>MPDFRFSLPQITALTDDQQVAYYPRTSILVSGGPGSGKTVVTIYRFLRAVLEENNIMLFTFNNALMYAIKGTLRARSEELFGELDEGKINTVIDEQLGTFFQWHKDNIGYYDANADHEIAKANFTRYYDKYGRLDELFFDEGQDLPRTVYGNAFVLSDTVSVGADRAQNYQGYYGDDEAEDEIYGQLKKIKADTDWQILASNFRNTREIFELAQKFVPEDPRVQRMKTDQLRRGNTPDIRIGLNQADQLDLILKIIEANQASNIGILVHFANEIPTIKDFLERKGYSCAADAAPDKSFSYYSHRIQPQDETVLMDRVSSPFITTFDSCKGLEFDVVIMPFFEESPAATRKRTKSGRVYVTPNHYYVAVTRARNEIYILSANQPPSLSFHTAAN</sequence>
<keyword evidence="13" id="KW-1185">Reference proteome</keyword>
<evidence type="ECO:0000256" key="7">
    <source>
        <dbReference type="ARBA" id="ARBA00034808"/>
    </source>
</evidence>
<keyword evidence="4" id="KW-0067">ATP-binding</keyword>
<dbReference type="InterPro" id="IPR014016">
    <property type="entry name" value="UvrD-like_ATP-bd"/>
</dbReference>
<evidence type="ECO:0000256" key="4">
    <source>
        <dbReference type="ARBA" id="ARBA00022840"/>
    </source>
</evidence>
<comment type="catalytic activity">
    <reaction evidence="9">
        <text>ATP + H2O = ADP + phosphate + H(+)</text>
        <dbReference type="Rhea" id="RHEA:13065"/>
        <dbReference type="ChEBI" id="CHEBI:15377"/>
        <dbReference type="ChEBI" id="CHEBI:15378"/>
        <dbReference type="ChEBI" id="CHEBI:30616"/>
        <dbReference type="ChEBI" id="CHEBI:43474"/>
        <dbReference type="ChEBI" id="CHEBI:456216"/>
        <dbReference type="EC" id="5.6.2.4"/>
    </reaction>
</comment>
<feature type="domain" description="UvrD-like helicase ATP-binding" evidence="10">
    <location>
        <begin position="18"/>
        <end position="80"/>
    </location>
</feature>
<dbReference type="GO" id="GO:0003677">
    <property type="term" value="F:DNA binding"/>
    <property type="evidence" value="ECO:0007669"/>
    <property type="project" value="InterPro"/>
</dbReference>
<evidence type="ECO:0000256" key="9">
    <source>
        <dbReference type="ARBA" id="ARBA00048988"/>
    </source>
</evidence>
<dbReference type="Pfam" id="PF13361">
    <property type="entry name" value="UvrD_C"/>
    <property type="match status" value="1"/>
</dbReference>
<keyword evidence="3" id="KW-0347">Helicase</keyword>
<dbReference type="GO" id="GO:0043138">
    <property type="term" value="F:3'-5' DNA helicase activity"/>
    <property type="evidence" value="ECO:0007669"/>
    <property type="project" value="UniProtKB-EC"/>
</dbReference>
<dbReference type="Proteomes" id="UP000291117">
    <property type="component" value="Unassembled WGS sequence"/>
</dbReference>
<evidence type="ECO:0000313" key="12">
    <source>
        <dbReference type="EMBL" id="TCC99169.1"/>
    </source>
</evidence>
<dbReference type="InterPro" id="IPR000212">
    <property type="entry name" value="DNA_helicase_UvrD/REP"/>
</dbReference>
<dbReference type="PANTHER" id="PTHR11070:SF2">
    <property type="entry name" value="ATP-DEPENDENT DNA HELICASE SRS2"/>
    <property type="match status" value="1"/>
</dbReference>
<organism evidence="12 13">
    <name type="scientific">Pedobacter hiemivivus</name>
    <dbReference type="NCBI Taxonomy" id="2530454"/>
    <lineage>
        <taxon>Bacteria</taxon>
        <taxon>Pseudomonadati</taxon>
        <taxon>Bacteroidota</taxon>
        <taxon>Sphingobacteriia</taxon>
        <taxon>Sphingobacteriales</taxon>
        <taxon>Sphingobacteriaceae</taxon>
        <taxon>Pedobacter</taxon>
    </lineage>
</organism>
<evidence type="ECO:0000256" key="3">
    <source>
        <dbReference type="ARBA" id="ARBA00022806"/>
    </source>
</evidence>
<proteinExistence type="predicted"/>
<evidence type="ECO:0000313" key="13">
    <source>
        <dbReference type="Proteomes" id="UP000291117"/>
    </source>
</evidence>
<feature type="domain" description="UvrD-like helicase C-terminal" evidence="11">
    <location>
        <begin position="318"/>
        <end position="381"/>
    </location>
</feature>
<keyword evidence="5" id="KW-0413">Isomerase</keyword>
<evidence type="ECO:0000259" key="10">
    <source>
        <dbReference type="Pfam" id="PF00580"/>
    </source>
</evidence>
<dbReference type="InterPro" id="IPR014017">
    <property type="entry name" value="DNA_helicase_UvrD-like_C"/>
</dbReference>
<dbReference type="Pfam" id="PF00580">
    <property type="entry name" value="UvrD-helicase"/>
    <property type="match status" value="1"/>
</dbReference>
<gene>
    <name evidence="12" type="ORF">EZ444_00345</name>
</gene>
<keyword evidence="1" id="KW-0547">Nucleotide-binding</keyword>
<evidence type="ECO:0000256" key="1">
    <source>
        <dbReference type="ARBA" id="ARBA00022741"/>
    </source>
</evidence>
<dbReference type="EMBL" id="SJSM01000001">
    <property type="protein sequence ID" value="TCC99169.1"/>
    <property type="molecule type" value="Genomic_DNA"/>
</dbReference>
<dbReference type="OrthoDB" id="9787585at2"/>
<dbReference type="RefSeq" id="WP_131606114.1">
    <property type="nucleotide sequence ID" value="NZ_SJSM01000001.1"/>
</dbReference>
<evidence type="ECO:0000256" key="5">
    <source>
        <dbReference type="ARBA" id="ARBA00023235"/>
    </source>
</evidence>
<dbReference type="Gene3D" id="3.40.50.300">
    <property type="entry name" value="P-loop containing nucleotide triphosphate hydrolases"/>
    <property type="match status" value="2"/>
</dbReference>